<accession>A0A916JLA1</accession>
<protein>
    <submittedName>
        <fullName evidence="2">Uncharacterized protein</fullName>
    </submittedName>
</protein>
<dbReference type="RefSeq" id="WP_258540937.1">
    <property type="nucleotide sequence ID" value="NZ_OU015584.1"/>
</dbReference>
<keyword evidence="1" id="KW-1133">Transmembrane helix</keyword>
<evidence type="ECO:0000256" key="1">
    <source>
        <dbReference type="SAM" id="Phobius"/>
    </source>
</evidence>
<proteinExistence type="predicted"/>
<reference evidence="2" key="1">
    <citation type="submission" date="2021-04" db="EMBL/GenBank/DDBJ databases">
        <authorList>
            <person name="Rodrigo-Torres L."/>
            <person name="Arahal R. D."/>
            <person name="Lucena T."/>
        </authorList>
    </citation>
    <scope>NUCLEOTIDE SEQUENCE</scope>
    <source>
        <strain evidence="2">AS29M-1</strain>
    </source>
</reference>
<evidence type="ECO:0000313" key="2">
    <source>
        <dbReference type="EMBL" id="CAG5078566.1"/>
    </source>
</evidence>
<keyword evidence="1" id="KW-0472">Membrane</keyword>
<dbReference type="Proteomes" id="UP000683507">
    <property type="component" value="Chromosome"/>
</dbReference>
<dbReference type="KEGG" id="ptan:CRYO30217_00709"/>
<evidence type="ECO:0000313" key="3">
    <source>
        <dbReference type="Proteomes" id="UP000683507"/>
    </source>
</evidence>
<feature type="transmembrane region" description="Helical" evidence="1">
    <location>
        <begin position="26"/>
        <end position="43"/>
    </location>
</feature>
<keyword evidence="1" id="KW-0812">Transmembrane</keyword>
<dbReference type="AlphaFoldDB" id="A0A916JLA1"/>
<gene>
    <name evidence="2" type="ORF">CRYO30217_00709</name>
</gene>
<name>A0A916JLA1_9FLAO</name>
<sequence length="85" mass="9647">MDALVFLLRDFFVFLFENTLEPLGNLPNAAFLLLTFVGLFIWLRWQGKYNKEANGGALISQTEYYNTLQNDPAAAEAMTNPSQIK</sequence>
<organism evidence="2 3">
    <name type="scientific">Parvicella tangerina</name>
    <dbReference type="NCBI Taxonomy" id="2829795"/>
    <lineage>
        <taxon>Bacteria</taxon>
        <taxon>Pseudomonadati</taxon>
        <taxon>Bacteroidota</taxon>
        <taxon>Flavobacteriia</taxon>
        <taxon>Flavobacteriales</taxon>
        <taxon>Parvicellaceae</taxon>
        <taxon>Parvicella</taxon>
    </lineage>
</organism>
<keyword evidence="3" id="KW-1185">Reference proteome</keyword>
<dbReference type="EMBL" id="OU015584">
    <property type="protein sequence ID" value="CAG5078566.1"/>
    <property type="molecule type" value="Genomic_DNA"/>
</dbReference>